<sequence length="362" mass="40823">MSLKYHDPPGFVDDLTEENKKLWSQQISSFMLTDRVTPTLEPQFYDATKVMEKDPQNDAKITWIAFPKQVKIANPADHKRWKVADAARDVQDEYCEWSIKRDDKGKMLRIVFCNEGPEYYKFLGKYQPDTLVELYQTLNPGFDIKKADLFDQQGVYNPRNKWNNNTNTGSIMHLIQDANTLGAEAFGDPSTFADGARATVLRKRLDGTPITDADELIRCSGYGNPNRNSDPHIGAEVNTFARSGAMVTLKNPVGLYIDSISWGQIEAPDGDDPSKWWKWTRGREGTYMRAEFEVPSDKPYVLGDLLVKGVALEFGGQLADFISISLTGHASDMDGQNQITPRLCSEPSSNRNDAISHKKNLR</sequence>
<proteinExistence type="predicted"/>
<dbReference type="AlphaFoldDB" id="A0A8H7XRR2"/>
<accession>A0A8H7XRR2</accession>
<dbReference type="OrthoDB" id="10253919at2759"/>
<feature type="region of interest" description="Disordered" evidence="1">
    <location>
        <begin position="337"/>
        <end position="362"/>
    </location>
</feature>
<reference evidence="2" key="1">
    <citation type="submission" date="2021-02" db="EMBL/GenBank/DDBJ databases">
        <title>Psilocybe cubensis genome.</title>
        <authorList>
            <person name="Mckernan K.J."/>
            <person name="Crawford S."/>
            <person name="Trippe A."/>
            <person name="Kane L.T."/>
            <person name="Mclaughlin S."/>
        </authorList>
    </citation>
    <scope>NUCLEOTIDE SEQUENCE [LARGE SCALE GENOMIC DNA]</scope>
    <source>
        <strain evidence="2">MGC-MH-2018</strain>
    </source>
</reference>
<evidence type="ECO:0000313" key="2">
    <source>
        <dbReference type="EMBL" id="KAG5164518.1"/>
    </source>
</evidence>
<evidence type="ECO:0000256" key="1">
    <source>
        <dbReference type="SAM" id="MobiDB-lite"/>
    </source>
</evidence>
<name>A0A8H7XRR2_PSICU</name>
<organism evidence="2">
    <name type="scientific">Psilocybe cubensis</name>
    <name type="common">Psychedelic mushroom</name>
    <name type="synonym">Stropharia cubensis</name>
    <dbReference type="NCBI Taxonomy" id="181762"/>
    <lineage>
        <taxon>Eukaryota</taxon>
        <taxon>Fungi</taxon>
        <taxon>Dikarya</taxon>
        <taxon>Basidiomycota</taxon>
        <taxon>Agaricomycotina</taxon>
        <taxon>Agaricomycetes</taxon>
        <taxon>Agaricomycetidae</taxon>
        <taxon>Agaricales</taxon>
        <taxon>Agaricineae</taxon>
        <taxon>Strophariaceae</taxon>
        <taxon>Psilocybe</taxon>
    </lineage>
</organism>
<dbReference type="EMBL" id="JAFIQS010000011">
    <property type="protein sequence ID" value="KAG5164518.1"/>
    <property type="molecule type" value="Genomic_DNA"/>
</dbReference>
<gene>
    <name evidence="2" type="ORF">JR316_010153</name>
</gene>
<protein>
    <submittedName>
        <fullName evidence="2">Uncharacterized protein</fullName>
    </submittedName>
</protein>
<feature type="compositionally biased region" description="Polar residues" evidence="1">
    <location>
        <begin position="337"/>
        <end position="353"/>
    </location>
</feature>
<comment type="caution">
    <text evidence="2">The sequence shown here is derived from an EMBL/GenBank/DDBJ whole genome shotgun (WGS) entry which is preliminary data.</text>
</comment>